<dbReference type="Proteomes" id="UP000199702">
    <property type="component" value="Unassembled WGS sequence"/>
</dbReference>
<protein>
    <submittedName>
        <fullName evidence="2">Uncharacterized protein</fullName>
    </submittedName>
</protein>
<dbReference type="STRING" id="402734.SAMN05660918_1741"/>
<evidence type="ECO:0000256" key="1">
    <source>
        <dbReference type="SAM" id="Phobius"/>
    </source>
</evidence>
<keyword evidence="3" id="KW-1185">Reference proteome</keyword>
<reference evidence="3" key="1">
    <citation type="submission" date="2016-10" db="EMBL/GenBank/DDBJ databases">
        <authorList>
            <person name="Varghese N."/>
            <person name="Submissions S."/>
        </authorList>
    </citation>
    <scope>NUCLEOTIDE SEQUENCE [LARGE SCALE GENOMIC DNA]</scope>
    <source>
        <strain evidence="3">DSM 17934</strain>
    </source>
</reference>
<dbReference type="AlphaFoldDB" id="A0A1H6TRR2"/>
<proteinExistence type="predicted"/>
<keyword evidence="1" id="KW-0812">Transmembrane</keyword>
<dbReference type="InterPro" id="IPR007272">
    <property type="entry name" value="Sulf_transp_TsuA/YedE"/>
</dbReference>
<keyword evidence="1" id="KW-1133">Transmembrane helix</keyword>
<dbReference type="OrthoDB" id="9790409at2"/>
<feature type="transmembrane region" description="Helical" evidence="1">
    <location>
        <begin position="108"/>
        <end position="130"/>
    </location>
</feature>
<feature type="transmembrane region" description="Helical" evidence="1">
    <location>
        <begin position="7"/>
        <end position="26"/>
    </location>
</feature>
<evidence type="ECO:0000313" key="3">
    <source>
        <dbReference type="Proteomes" id="UP000199702"/>
    </source>
</evidence>
<feature type="transmembrane region" description="Helical" evidence="1">
    <location>
        <begin position="82"/>
        <end position="102"/>
    </location>
</feature>
<dbReference type="RefSeq" id="WP_091311612.1">
    <property type="nucleotide sequence ID" value="NZ_CBCSJU010000007.1"/>
</dbReference>
<dbReference type="Pfam" id="PF04143">
    <property type="entry name" value="Sulf_transp"/>
    <property type="match status" value="1"/>
</dbReference>
<sequence length="136" mass="15202">MKNLKYLIVGILFGIIFVKAEILSWFRIHEMFRLQSFFMYGIIGTAIIVSMLSIFIIKKFNIKTFSGEDIVIEDKESNKGQIYGGLIFGIGWAITGSCPGPLYAQIGAGFLVVGVVYLSAVFGTWCYGYVKNKLPH</sequence>
<dbReference type="EMBL" id="FNYA01000003">
    <property type="protein sequence ID" value="SEI82733.1"/>
    <property type="molecule type" value="Genomic_DNA"/>
</dbReference>
<name>A0A1H6TRR2_9FLAO</name>
<feature type="transmembrane region" description="Helical" evidence="1">
    <location>
        <begin position="38"/>
        <end position="57"/>
    </location>
</feature>
<gene>
    <name evidence="2" type="ORF">SAMN05660918_1741</name>
</gene>
<evidence type="ECO:0000313" key="2">
    <source>
        <dbReference type="EMBL" id="SEI82733.1"/>
    </source>
</evidence>
<accession>A0A1H6TRR2</accession>
<organism evidence="2 3">
    <name type="scientific">Flavobacterium terrigena</name>
    <dbReference type="NCBI Taxonomy" id="402734"/>
    <lineage>
        <taxon>Bacteria</taxon>
        <taxon>Pseudomonadati</taxon>
        <taxon>Bacteroidota</taxon>
        <taxon>Flavobacteriia</taxon>
        <taxon>Flavobacteriales</taxon>
        <taxon>Flavobacteriaceae</taxon>
        <taxon>Flavobacterium</taxon>
    </lineage>
</organism>
<keyword evidence="1" id="KW-0472">Membrane</keyword>